<accession>A0A183FYT3</accession>
<evidence type="ECO:0000313" key="4">
    <source>
        <dbReference type="WBParaSite" id="HPBE_0001384001-mRNA-1"/>
    </source>
</evidence>
<reference evidence="2 3" key="1">
    <citation type="submission" date="2018-11" db="EMBL/GenBank/DDBJ databases">
        <authorList>
            <consortium name="Pathogen Informatics"/>
        </authorList>
    </citation>
    <scope>NUCLEOTIDE SEQUENCE [LARGE SCALE GENOMIC DNA]</scope>
</reference>
<protein>
    <submittedName>
        <fullName evidence="4">Secreted protein</fullName>
    </submittedName>
</protein>
<dbReference type="Proteomes" id="UP000050761">
    <property type="component" value="Unassembled WGS sequence"/>
</dbReference>
<organism evidence="3 4">
    <name type="scientific">Heligmosomoides polygyrus</name>
    <name type="common">Parasitic roundworm</name>
    <dbReference type="NCBI Taxonomy" id="6339"/>
    <lineage>
        <taxon>Eukaryota</taxon>
        <taxon>Metazoa</taxon>
        <taxon>Ecdysozoa</taxon>
        <taxon>Nematoda</taxon>
        <taxon>Chromadorea</taxon>
        <taxon>Rhabditida</taxon>
        <taxon>Rhabditina</taxon>
        <taxon>Rhabditomorpha</taxon>
        <taxon>Strongyloidea</taxon>
        <taxon>Heligmosomidae</taxon>
        <taxon>Heligmosomoides</taxon>
    </lineage>
</organism>
<name>A0A183FYT3_HELPZ</name>
<evidence type="ECO:0000313" key="3">
    <source>
        <dbReference type="Proteomes" id="UP000050761"/>
    </source>
</evidence>
<evidence type="ECO:0000313" key="2">
    <source>
        <dbReference type="EMBL" id="VDO97607.1"/>
    </source>
</evidence>
<gene>
    <name evidence="2" type="ORF">HPBE_LOCUS13841</name>
</gene>
<reference evidence="4" key="2">
    <citation type="submission" date="2019-09" db="UniProtKB">
        <authorList>
            <consortium name="WormBaseParasite"/>
        </authorList>
    </citation>
    <scope>IDENTIFICATION</scope>
</reference>
<evidence type="ECO:0000256" key="1">
    <source>
        <dbReference type="SAM" id="MobiDB-lite"/>
    </source>
</evidence>
<sequence>MTLLVSARRVFRQCWEWRTNQQSKDSIRGAPGDAAGDVGDSLPKYNIGHRPSVGHHNHGTPTQMDQVYREPIPTLKNG</sequence>
<feature type="compositionally biased region" description="Low complexity" evidence="1">
    <location>
        <begin position="29"/>
        <end position="40"/>
    </location>
</feature>
<feature type="region of interest" description="Disordered" evidence="1">
    <location>
        <begin position="21"/>
        <end position="78"/>
    </location>
</feature>
<keyword evidence="3" id="KW-1185">Reference proteome</keyword>
<dbReference type="EMBL" id="UZAH01028096">
    <property type="protein sequence ID" value="VDO97607.1"/>
    <property type="molecule type" value="Genomic_DNA"/>
</dbReference>
<dbReference type="WBParaSite" id="HPBE_0001384001-mRNA-1">
    <property type="protein sequence ID" value="HPBE_0001384001-mRNA-1"/>
    <property type="gene ID" value="HPBE_0001384001"/>
</dbReference>
<dbReference type="AlphaFoldDB" id="A0A183FYT3"/>
<proteinExistence type="predicted"/>
<accession>A0A3P8AL25</accession>